<name>A0A830HGH0_9CHLO</name>
<protein>
    <recommendedName>
        <fullName evidence="2">SGS domain-containing protein</fullName>
    </recommendedName>
</protein>
<comment type="caution">
    <text evidence="3">The sequence shown here is derived from an EMBL/GenBank/DDBJ whole genome shotgun (WGS) entry which is preliminary data.</text>
</comment>
<dbReference type="PANTHER" id="PTHR45862">
    <property type="entry name" value="PROTEIN SGT1 HOMOLOG"/>
    <property type="match status" value="1"/>
</dbReference>
<gene>
    <name evidence="3" type="ORF">PPROV_000437300</name>
</gene>
<feature type="region of interest" description="Disordered" evidence="1">
    <location>
        <begin position="146"/>
        <end position="165"/>
    </location>
</feature>
<dbReference type="AlphaFoldDB" id="A0A830HGH0"/>
<dbReference type="OrthoDB" id="1898560at2759"/>
<dbReference type="PROSITE" id="PS51048">
    <property type="entry name" value="SGS"/>
    <property type="match status" value="1"/>
</dbReference>
<dbReference type="EMBL" id="BNJQ01000010">
    <property type="protein sequence ID" value="GHP05623.1"/>
    <property type="molecule type" value="Genomic_DNA"/>
</dbReference>
<dbReference type="Proteomes" id="UP000660262">
    <property type="component" value="Unassembled WGS sequence"/>
</dbReference>
<feature type="compositionally biased region" description="Low complexity" evidence="1">
    <location>
        <begin position="65"/>
        <end position="76"/>
    </location>
</feature>
<dbReference type="Pfam" id="PF05002">
    <property type="entry name" value="SGS"/>
    <property type="match status" value="1"/>
</dbReference>
<evidence type="ECO:0000259" key="2">
    <source>
        <dbReference type="PROSITE" id="PS51048"/>
    </source>
</evidence>
<feature type="region of interest" description="Disordered" evidence="1">
    <location>
        <begin position="1"/>
        <end position="80"/>
    </location>
</feature>
<dbReference type="GO" id="GO:0051087">
    <property type="term" value="F:protein-folding chaperone binding"/>
    <property type="evidence" value="ECO:0007669"/>
    <property type="project" value="InterPro"/>
</dbReference>
<feature type="domain" description="SGS" evidence="2">
    <location>
        <begin position="71"/>
        <end position="164"/>
    </location>
</feature>
<sequence>MSPSGIAIATYPSSSPSKEDEDVAHSSPRPTGVQAETNENLNASTSGRNQHAGAGEEKKSKPKPKQAQAQKKAVVPRSAKDWDAIAAALDEDSDEEENAPKGDDALNKLFREIYSKADEDTRRAMNKSFVESSGTCLSTNWSEIGAKSTECKPPQGMVAKQYQEQ</sequence>
<organism evidence="3 4">
    <name type="scientific">Pycnococcus provasolii</name>
    <dbReference type="NCBI Taxonomy" id="41880"/>
    <lineage>
        <taxon>Eukaryota</taxon>
        <taxon>Viridiplantae</taxon>
        <taxon>Chlorophyta</taxon>
        <taxon>Pseudoscourfieldiophyceae</taxon>
        <taxon>Pseudoscourfieldiales</taxon>
        <taxon>Pycnococcaceae</taxon>
        <taxon>Pycnococcus</taxon>
    </lineage>
</organism>
<keyword evidence="4" id="KW-1185">Reference proteome</keyword>
<evidence type="ECO:0000256" key="1">
    <source>
        <dbReference type="SAM" id="MobiDB-lite"/>
    </source>
</evidence>
<accession>A0A830HGH0</accession>
<evidence type="ECO:0000313" key="3">
    <source>
        <dbReference type="EMBL" id="GHP05623.1"/>
    </source>
</evidence>
<dbReference type="InterPro" id="IPR044563">
    <property type="entry name" value="Sgt1-like"/>
</dbReference>
<feature type="compositionally biased region" description="Polar residues" evidence="1">
    <location>
        <begin position="34"/>
        <end position="49"/>
    </location>
</feature>
<dbReference type="InterPro" id="IPR007699">
    <property type="entry name" value="SGS_dom"/>
</dbReference>
<evidence type="ECO:0000313" key="4">
    <source>
        <dbReference type="Proteomes" id="UP000660262"/>
    </source>
</evidence>
<proteinExistence type="predicted"/>
<reference evidence="3" key="1">
    <citation type="submission" date="2020-10" db="EMBL/GenBank/DDBJ databases">
        <title>Unveiling of a novel bifunctional photoreceptor, Dualchrome1, isolated from a cosmopolitan green alga.</title>
        <authorList>
            <person name="Suzuki S."/>
            <person name="Kawachi M."/>
        </authorList>
    </citation>
    <scope>NUCLEOTIDE SEQUENCE</scope>
    <source>
        <strain evidence="3">NIES 2893</strain>
    </source>
</reference>